<evidence type="ECO:0000256" key="4">
    <source>
        <dbReference type="ARBA" id="ARBA00022840"/>
    </source>
</evidence>
<dbReference type="Proteomes" id="UP000242287">
    <property type="component" value="Unassembled WGS sequence"/>
</dbReference>
<evidence type="ECO:0000313" key="7">
    <source>
        <dbReference type="EMBL" id="PFH52850.1"/>
    </source>
</evidence>
<accession>A0A2A9NY57</accession>
<dbReference type="SMART" id="SM00487">
    <property type="entry name" value="DEXDc"/>
    <property type="match status" value="2"/>
</dbReference>
<dbReference type="STRING" id="703135.A0A2A9NY57"/>
<gene>
    <name evidence="7" type="ORF">AMATHDRAFT_1892</name>
</gene>
<dbReference type="InterPro" id="IPR036390">
    <property type="entry name" value="WH_DNA-bd_sf"/>
</dbReference>
<dbReference type="Gene3D" id="2.60.40.150">
    <property type="entry name" value="C2 domain"/>
    <property type="match status" value="1"/>
</dbReference>
<evidence type="ECO:0000256" key="2">
    <source>
        <dbReference type="ARBA" id="ARBA00022801"/>
    </source>
</evidence>
<evidence type="ECO:0000259" key="5">
    <source>
        <dbReference type="PROSITE" id="PS51192"/>
    </source>
</evidence>
<dbReference type="SMART" id="SM00973">
    <property type="entry name" value="Sec63"/>
    <property type="match status" value="1"/>
</dbReference>
<evidence type="ECO:0008006" key="9">
    <source>
        <dbReference type="Google" id="ProtNLM"/>
    </source>
</evidence>
<dbReference type="PROSITE" id="PS51194">
    <property type="entry name" value="HELICASE_CTER"/>
    <property type="match status" value="2"/>
</dbReference>
<dbReference type="PROSITE" id="PS51192">
    <property type="entry name" value="HELICASE_ATP_BIND_1"/>
    <property type="match status" value="2"/>
</dbReference>
<evidence type="ECO:0000313" key="8">
    <source>
        <dbReference type="Proteomes" id="UP000242287"/>
    </source>
</evidence>
<keyword evidence="2" id="KW-0378">Hydrolase</keyword>
<dbReference type="SUPFAM" id="SSF158702">
    <property type="entry name" value="Sec63 N-terminal domain-like"/>
    <property type="match status" value="1"/>
</dbReference>
<organism evidence="7 8">
    <name type="scientific">Amanita thiersii Skay4041</name>
    <dbReference type="NCBI Taxonomy" id="703135"/>
    <lineage>
        <taxon>Eukaryota</taxon>
        <taxon>Fungi</taxon>
        <taxon>Dikarya</taxon>
        <taxon>Basidiomycota</taxon>
        <taxon>Agaricomycotina</taxon>
        <taxon>Agaricomycetes</taxon>
        <taxon>Agaricomycetidae</taxon>
        <taxon>Agaricales</taxon>
        <taxon>Pluteineae</taxon>
        <taxon>Amanitaceae</taxon>
        <taxon>Amanita</taxon>
    </lineage>
</organism>
<dbReference type="InterPro" id="IPR001650">
    <property type="entry name" value="Helicase_C-like"/>
</dbReference>
<dbReference type="InterPro" id="IPR011545">
    <property type="entry name" value="DEAD/DEAH_box_helicase_dom"/>
</dbReference>
<feature type="domain" description="Helicase C-terminal" evidence="6">
    <location>
        <begin position="1336"/>
        <end position="1535"/>
    </location>
</feature>
<dbReference type="GO" id="GO:0004386">
    <property type="term" value="F:helicase activity"/>
    <property type="evidence" value="ECO:0007669"/>
    <property type="project" value="UniProtKB-KW"/>
</dbReference>
<dbReference type="InterPro" id="IPR036388">
    <property type="entry name" value="WH-like_DNA-bd_sf"/>
</dbReference>
<dbReference type="Pfam" id="PF02889">
    <property type="entry name" value="Sec63"/>
    <property type="match status" value="1"/>
</dbReference>
<keyword evidence="8" id="KW-1185">Reference proteome</keyword>
<dbReference type="GO" id="GO:0005524">
    <property type="term" value="F:ATP binding"/>
    <property type="evidence" value="ECO:0007669"/>
    <property type="project" value="UniProtKB-KW"/>
</dbReference>
<evidence type="ECO:0000259" key="6">
    <source>
        <dbReference type="PROSITE" id="PS51194"/>
    </source>
</evidence>
<dbReference type="InterPro" id="IPR050474">
    <property type="entry name" value="Hel308_SKI2-like"/>
</dbReference>
<dbReference type="InterPro" id="IPR004179">
    <property type="entry name" value="Sec63-dom"/>
</dbReference>
<dbReference type="GO" id="GO:0016787">
    <property type="term" value="F:hydrolase activity"/>
    <property type="evidence" value="ECO:0007669"/>
    <property type="project" value="UniProtKB-KW"/>
</dbReference>
<dbReference type="InterPro" id="IPR003593">
    <property type="entry name" value="AAA+_ATPase"/>
</dbReference>
<dbReference type="Pfam" id="PF00270">
    <property type="entry name" value="DEAD"/>
    <property type="match status" value="2"/>
</dbReference>
<reference evidence="7 8" key="1">
    <citation type="submission" date="2014-02" db="EMBL/GenBank/DDBJ databases">
        <title>Transposable element dynamics among asymbiotic and ectomycorrhizal Amanita fungi.</title>
        <authorList>
            <consortium name="DOE Joint Genome Institute"/>
            <person name="Hess J."/>
            <person name="Skrede I."/>
            <person name="Wolfe B."/>
            <person name="LaButti K."/>
            <person name="Ohm R.A."/>
            <person name="Grigoriev I.V."/>
            <person name="Pringle A."/>
        </authorList>
    </citation>
    <scope>NUCLEOTIDE SEQUENCE [LARGE SCALE GENOMIC DNA]</scope>
    <source>
        <strain evidence="7 8">SKay4041</strain>
    </source>
</reference>
<protein>
    <recommendedName>
        <fullName evidence="9">Sec63-domain-containing protein</fullName>
    </recommendedName>
</protein>
<proteinExistence type="predicted"/>
<dbReference type="SUPFAM" id="SSF46785">
    <property type="entry name" value="Winged helix' DNA-binding domain"/>
    <property type="match status" value="1"/>
</dbReference>
<dbReference type="FunFam" id="1.10.10.10:FF:000024">
    <property type="entry name" value="U5 small nuclear ribonucleoprotein helicase"/>
    <property type="match status" value="1"/>
</dbReference>
<dbReference type="SMART" id="SM00490">
    <property type="entry name" value="HELICc"/>
    <property type="match status" value="2"/>
</dbReference>
<feature type="domain" description="Helicase C-terminal" evidence="6">
    <location>
        <begin position="503"/>
        <end position="706"/>
    </location>
</feature>
<evidence type="ECO:0000256" key="3">
    <source>
        <dbReference type="ARBA" id="ARBA00022806"/>
    </source>
</evidence>
<dbReference type="Gene3D" id="1.10.3380.10">
    <property type="entry name" value="Sec63 N-terminal domain-like domain"/>
    <property type="match status" value="1"/>
</dbReference>
<dbReference type="Pfam" id="PF00271">
    <property type="entry name" value="Helicase_C"/>
    <property type="match status" value="1"/>
</dbReference>
<keyword evidence="4" id="KW-0067">ATP-binding</keyword>
<dbReference type="CDD" id="cd18795">
    <property type="entry name" value="SF2_C_Ski2"/>
    <property type="match status" value="1"/>
</dbReference>
<dbReference type="PANTHER" id="PTHR47961:SF13">
    <property type="entry name" value="ACTIVATING SIGNAL COINTEGRATOR 1 COMPLEX SUBUNIT 3"/>
    <property type="match status" value="1"/>
</dbReference>
<name>A0A2A9NY57_9AGAR</name>
<dbReference type="SUPFAM" id="SSF52540">
    <property type="entry name" value="P-loop containing nucleoside triphosphate hydrolases"/>
    <property type="match status" value="4"/>
</dbReference>
<dbReference type="FunFam" id="3.40.50.300:FF:000102">
    <property type="entry name" value="RNA helicase, activating signal cointegrator 1"/>
    <property type="match status" value="1"/>
</dbReference>
<dbReference type="FunFam" id="1.10.3380.10:FF:000001">
    <property type="entry name" value="U5 small nuclear ribonucleoprotein helicase"/>
    <property type="match status" value="1"/>
</dbReference>
<dbReference type="PANTHER" id="PTHR47961">
    <property type="entry name" value="DNA POLYMERASE THETA, PUTATIVE (AFU_ORTHOLOGUE AFUA_1G05260)-RELATED"/>
    <property type="match status" value="1"/>
</dbReference>
<dbReference type="SUPFAM" id="SSF81296">
    <property type="entry name" value="E set domains"/>
    <property type="match status" value="1"/>
</dbReference>
<dbReference type="SMART" id="SM00382">
    <property type="entry name" value="AAA"/>
    <property type="match status" value="2"/>
</dbReference>
<dbReference type="FunFam" id="3.40.50.300:FF:000062">
    <property type="entry name" value="U5 small nuclear ribonucleoprotein helicase"/>
    <property type="match status" value="1"/>
</dbReference>
<dbReference type="InterPro" id="IPR057842">
    <property type="entry name" value="WH_MER3"/>
</dbReference>
<sequence length="1595" mass="178278">MVTSSDSEFLQTLITASRDDVDDKDAVANWKNIQKNLGDKAVEGDAVVDYTFADGIENAWISVLDEYHFIDGGTPLYFSNISRTLPLHQLLRQTHFEHLSDSLITLLSSSKSNDQISEELVEMVGFDNIELATDIITQRSIVLKELLGSPTNNPDVPTYGSLALSVDEARKRIEDTYRQNAARPLFTGAAHDAPENHPHVYTSSSLAQGNLLSHLGSKYMLPIGTIQTRHEDYEEFVVPPAKLVPPKDTERIVPISELNYLVRGCFPGYVSLNRMQSIVHPTAYGTNENLLVCAPTGAGKTDVAILTILRVIDQHLKPAPDDSPLHTAIDKQAFKVIYVAPMKALAAEIVRKLDKRLRWLGIRVQELTGDMQMSKAEIAQTQIIVTTPEKWDVVTRKPTGEGEIASILKLLIIDEVHLLNDERGAVIETIVARTLRQVESSQSVIRIVGLSATLPNYLDVAEFLSVSRQRGLFYFDSSFRPVPLEQHFLGIKGKPGSSQSRRNFDRVTFQKVSELVAQGHQVMVFVHARKETVKTAMALMEAATTEGSIDDFSCTEHPQWELYRRNMGESRNKEMKRLFDNGFGIHHAGMLRSDRTLTEKAFHDRAIKVLCCTATLAWGVNLPAHAVIIKGTQVYDSSKGTFVDLSVLDVLQIFGRAGRPGLETSGEGYICTTEDKLSHYLDAVLSQIPIESQFQKGLVDALNAEIALGTVSTVHDAVRWLGYTYLFVRMRKNPFNYGISLEDDPSLGHRRTELAIAAAGRLAATRMIVYDSQRETFHSTDLGRIAARYYIRHASIEIFNNKFRQRMSEADVLAMLSLSTEFDQLQVRENEIKELERVMASIPCDVKGGAENVYGKVNILLQGYISREIVEDFALVSDTAYVAQNAGRIIRALFEIAVSKKWADLSSVLLDMSKAVELRMWPFEHPLKQFNLKKETMDKLERWAGDWSINDLAISDAQAVGELVHLNSHHGQAIINAAKQFPSIQLSYELQPLSPDILKVTVHACRSFTWNSKLHGQAEMFMLWIQRDDKDSSIILQLTHMIIRPTSDLLQVDFIISVPSKDVPLQLTLRSASEHWIGADEELEISLDSIIMPIASELHTRKLDLPFLSASTFGVGILGNIFNHISTLNNIQTQVYWSLVRTKNHTLLCGPGGSGKSTMAQMAVWTTVLNKSRSWILVITPSRSVAAELLSSLGQAGNLVDVSVEFKTKANVLRPPRGKAIYIVTAMHLYLAFCQSTSHMRVPGIDLVVCENLEQLNSSYELAISLLRHATQSSPTRFIGISNSLNDPHDLADWLGVGPYALHSFKPSDRDQSLVNNASPVSIPFSSSLFKALSKQVHDAIKGAETAIVFVPTQNHCKSVALDLLTQCALEFVSTRGYLPNSIGEDLLQLTLDRLQGSPYHDFMSKGVGFFHGGLDRQDRHDVLELFAEGIIRVLLVPHDACWAIPVRAEVVVVMGCQCFQYGAEGSNPQIRDYSLTEIMQMQSRAVRNFGEGHFVLFCPPEAKDTYTRFLNNGLPLESRLLEEPELDKWLKLEMERKKSFDKQQIVEALSFTYLARRIGNNPSYYGCVTTSRDENLSRVVDRLMDKERETESLA</sequence>
<dbReference type="Gene3D" id="1.10.10.10">
    <property type="entry name" value="Winged helix-like DNA-binding domain superfamily/Winged helix DNA-binding domain"/>
    <property type="match status" value="2"/>
</dbReference>
<dbReference type="Gene3D" id="3.40.50.300">
    <property type="entry name" value="P-loop containing nucleotide triphosphate hydrolases"/>
    <property type="match status" value="4"/>
</dbReference>
<dbReference type="Pfam" id="PF23445">
    <property type="entry name" value="WHD_SNRNP200"/>
    <property type="match status" value="1"/>
</dbReference>
<dbReference type="InterPro" id="IPR014001">
    <property type="entry name" value="Helicase_ATP-bd"/>
</dbReference>
<feature type="domain" description="Helicase ATP-binding" evidence="5">
    <location>
        <begin position="1137"/>
        <end position="1303"/>
    </location>
</feature>
<feature type="domain" description="Helicase ATP-binding" evidence="5">
    <location>
        <begin position="281"/>
        <end position="472"/>
    </location>
</feature>
<dbReference type="OrthoDB" id="5575at2759"/>
<dbReference type="InterPro" id="IPR014756">
    <property type="entry name" value="Ig_E-set"/>
</dbReference>
<keyword evidence="1" id="KW-0547">Nucleotide-binding</keyword>
<dbReference type="GO" id="GO:0003676">
    <property type="term" value="F:nucleic acid binding"/>
    <property type="evidence" value="ECO:0007669"/>
    <property type="project" value="InterPro"/>
</dbReference>
<dbReference type="InterPro" id="IPR035892">
    <property type="entry name" value="C2_domain_sf"/>
</dbReference>
<dbReference type="InterPro" id="IPR027417">
    <property type="entry name" value="P-loop_NTPase"/>
</dbReference>
<keyword evidence="3" id="KW-0347">Helicase</keyword>
<dbReference type="EMBL" id="KZ301977">
    <property type="protein sequence ID" value="PFH52850.1"/>
    <property type="molecule type" value="Genomic_DNA"/>
</dbReference>
<evidence type="ECO:0000256" key="1">
    <source>
        <dbReference type="ARBA" id="ARBA00022741"/>
    </source>
</evidence>